<evidence type="ECO:0000313" key="7">
    <source>
        <dbReference type="EMBL" id="EUN20740.1"/>
    </source>
</evidence>
<dbReference type="GO" id="GO:0003677">
    <property type="term" value="F:DNA binding"/>
    <property type="evidence" value="ECO:0007669"/>
    <property type="project" value="UniProtKB-KW"/>
</dbReference>
<sequence>MPSEACTPCRERKLRQKRTINRHKRARIDNGCGSTINREQLSQHPNIITDDNTSCQRLDGNGRLDSLAEAASTNAQMEGQQPSLPAMGFGITDLISNSHLPGSSWGKVLEYHNSLDALGILGEVLAGRDSRNLIAIDRGASHVRRDDELCGLDEHDISYLHKKGVFDLPPREICITPYTSKELIARAGFTDHADAQKTFYRRAVLLYDLNCEKDQLVVLQGSLLLGTSWRSYFIGKDFSFWRCNAARIAVKMGLNKRRIADDLGAKFYALLKRIWWTLYIRDILTSISGLDNIRHLRAGDFDTLPLTKDDWPEDEATCPQGLISILFPGIWLTVRFCRAAQRIWTRAKFLSLLMISLKCMIYRSASKNYPLGDIERNRMADSLHRAIFELDAIVRRAVTYRVGQFLPTSFSTAVATLVALCTELLIKPDIEPTDQLMIEEALRTGIAFPIVSQDTRPSL</sequence>
<evidence type="ECO:0000256" key="2">
    <source>
        <dbReference type="ARBA" id="ARBA00023015"/>
    </source>
</evidence>
<dbReference type="InterPro" id="IPR007219">
    <property type="entry name" value="XnlR_reg_dom"/>
</dbReference>
<feature type="domain" description="Xylanolytic transcriptional activator regulatory" evidence="6">
    <location>
        <begin position="188"/>
        <end position="288"/>
    </location>
</feature>
<evidence type="ECO:0000256" key="4">
    <source>
        <dbReference type="ARBA" id="ARBA00023163"/>
    </source>
</evidence>
<keyword evidence="5" id="KW-0539">Nucleus</keyword>
<organism evidence="7 8">
    <name type="scientific">Bipolaris victoriae (strain FI3)</name>
    <name type="common">Victoria blight of oats agent</name>
    <name type="synonym">Cochliobolus victoriae</name>
    <dbReference type="NCBI Taxonomy" id="930091"/>
    <lineage>
        <taxon>Eukaryota</taxon>
        <taxon>Fungi</taxon>
        <taxon>Dikarya</taxon>
        <taxon>Ascomycota</taxon>
        <taxon>Pezizomycotina</taxon>
        <taxon>Dothideomycetes</taxon>
        <taxon>Pleosporomycetidae</taxon>
        <taxon>Pleosporales</taxon>
        <taxon>Pleosporineae</taxon>
        <taxon>Pleosporaceae</taxon>
        <taxon>Bipolaris</taxon>
    </lineage>
</organism>
<dbReference type="EMBL" id="KI968896">
    <property type="protein sequence ID" value="EUN20740.1"/>
    <property type="molecule type" value="Genomic_DNA"/>
</dbReference>
<dbReference type="GO" id="GO:0008270">
    <property type="term" value="F:zinc ion binding"/>
    <property type="evidence" value="ECO:0007669"/>
    <property type="project" value="InterPro"/>
</dbReference>
<dbReference type="HOGENOM" id="CLU_031127_0_0_1"/>
<dbReference type="Proteomes" id="UP000054337">
    <property type="component" value="Unassembled WGS sequence"/>
</dbReference>
<dbReference type="AlphaFoldDB" id="W7E426"/>
<dbReference type="Pfam" id="PF04082">
    <property type="entry name" value="Fungal_trans"/>
    <property type="match status" value="1"/>
</dbReference>
<keyword evidence="4" id="KW-0804">Transcription</keyword>
<dbReference type="PANTHER" id="PTHR47171">
    <property type="entry name" value="FARA-RELATED"/>
    <property type="match status" value="1"/>
</dbReference>
<dbReference type="GO" id="GO:0006351">
    <property type="term" value="P:DNA-templated transcription"/>
    <property type="evidence" value="ECO:0007669"/>
    <property type="project" value="InterPro"/>
</dbReference>
<keyword evidence="1" id="KW-0862">Zinc</keyword>
<evidence type="ECO:0000256" key="1">
    <source>
        <dbReference type="ARBA" id="ARBA00022833"/>
    </source>
</evidence>
<accession>W7E426</accession>
<dbReference type="CDD" id="cd12148">
    <property type="entry name" value="fungal_TF_MHR"/>
    <property type="match status" value="1"/>
</dbReference>
<gene>
    <name evidence="7" type="ORF">COCVIDRAFT_43132</name>
</gene>
<proteinExistence type="predicted"/>
<protein>
    <recommendedName>
        <fullName evidence="6">Xylanolytic transcriptional activator regulatory domain-containing protein</fullName>
    </recommendedName>
</protein>
<evidence type="ECO:0000313" key="8">
    <source>
        <dbReference type="Proteomes" id="UP000054337"/>
    </source>
</evidence>
<name>W7E426_BIPV3</name>
<dbReference type="OrthoDB" id="5121955at2759"/>
<dbReference type="PANTHER" id="PTHR47171:SF3">
    <property type="entry name" value="FARA-RELATED"/>
    <property type="match status" value="1"/>
</dbReference>
<reference evidence="7 8" key="1">
    <citation type="journal article" date="2013" name="PLoS Genet.">
        <title>Comparative genome structure, secondary metabolite, and effector coding capacity across Cochliobolus pathogens.</title>
        <authorList>
            <person name="Condon B.J."/>
            <person name="Leng Y."/>
            <person name="Wu D."/>
            <person name="Bushley K.E."/>
            <person name="Ohm R.A."/>
            <person name="Otillar R."/>
            <person name="Martin J."/>
            <person name="Schackwitz W."/>
            <person name="Grimwood J."/>
            <person name="MohdZainudin N."/>
            <person name="Xue C."/>
            <person name="Wang R."/>
            <person name="Manning V.A."/>
            <person name="Dhillon B."/>
            <person name="Tu Z.J."/>
            <person name="Steffenson B.J."/>
            <person name="Salamov A."/>
            <person name="Sun H."/>
            <person name="Lowry S."/>
            <person name="LaButti K."/>
            <person name="Han J."/>
            <person name="Copeland A."/>
            <person name="Lindquist E."/>
            <person name="Barry K."/>
            <person name="Schmutz J."/>
            <person name="Baker S.E."/>
            <person name="Ciuffetti L.M."/>
            <person name="Grigoriev I.V."/>
            <person name="Zhong S."/>
            <person name="Turgeon B.G."/>
        </authorList>
    </citation>
    <scope>NUCLEOTIDE SEQUENCE [LARGE SCALE GENOMIC DNA]</scope>
    <source>
        <strain evidence="7 8">FI3</strain>
    </source>
</reference>
<dbReference type="InterPro" id="IPR052073">
    <property type="entry name" value="Amide_Lactam_Regulators"/>
</dbReference>
<keyword evidence="8" id="KW-1185">Reference proteome</keyword>
<keyword evidence="2" id="KW-0805">Transcription regulation</keyword>
<dbReference type="GeneID" id="26257464"/>
<evidence type="ECO:0000256" key="3">
    <source>
        <dbReference type="ARBA" id="ARBA00023125"/>
    </source>
</evidence>
<keyword evidence="3" id="KW-0238">DNA-binding</keyword>
<dbReference type="RefSeq" id="XP_014550314.1">
    <property type="nucleotide sequence ID" value="XM_014694828.1"/>
</dbReference>
<evidence type="ECO:0000256" key="5">
    <source>
        <dbReference type="ARBA" id="ARBA00023242"/>
    </source>
</evidence>
<evidence type="ECO:0000259" key="6">
    <source>
        <dbReference type="Pfam" id="PF04082"/>
    </source>
</evidence>